<dbReference type="GO" id="GO:0003676">
    <property type="term" value="F:nucleic acid binding"/>
    <property type="evidence" value="ECO:0007669"/>
    <property type="project" value="InterPro"/>
</dbReference>
<keyword evidence="4" id="KW-1185">Reference proteome</keyword>
<dbReference type="Pfam" id="PF13456">
    <property type="entry name" value="RVT_3"/>
    <property type="match status" value="1"/>
</dbReference>
<dbReference type="InterPro" id="IPR044730">
    <property type="entry name" value="RNase_H-like_dom_plant"/>
</dbReference>
<dbReference type="Gene3D" id="3.30.420.10">
    <property type="entry name" value="Ribonuclease H-like superfamily/Ribonuclease H"/>
    <property type="match status" value="1"/>
</dbReference>
<name>A0AAE1M9Z7_9FABA</name>
<evidence type="ECO:0000259" key="2">
    <source>
        <dbReference type="Pfam" id="PF13456"/>
    </source>
</evidence>
<dbReference type="PANTHER" id="PTHR47723">
    <property type="entry name" value="OS05G0353850 PROTEIN"/>
    <property type="match status" value="1"/>
</dbReference>
<sequence>MGPTPLHKIKVNIDGAFRDSTKPAAIGIICHDYRGNMQWAFVDKIKSISAFMTEALAMRRALMIIQDLGNKNVVIETDCQTLLHCLENDHPSLCEWQSRCILEDVLGLLRSDPDFSVQFIPCKGNKGADLLAALIDKGVCPIGWVEIPLPPLYSVLEDDRKDLRTPQGQRDPQSRSTMSVWSV</sequence>
<evidence type="ECO:0000313" key="3">
    <source>
        <dbReference type="EMBL" id="KAK4259267.1"/>
    </source>
</evidence>
<feature type="region of interest" description="Disordered" evidence="1">
    <location>
        <begin position="163"/>
        <end position="183"/>
    </location>
</feature>
<organism evidence="3 4">
    <name type="scientific">Acacia crassicarpa</name>
    <name type="common">northern wattle</name>
    <dbReference type="NCBI Taxonomy" id="499986"/>
    <lineage>
        <taxon>Eukaryota</taxon>
        <taxon>Viridiplantae</taxon>
        <taxon>Streptophyta</taxon>
        <taxon>Embryophyta</taxon>
        <taxon>Tracheophyta</taxon>
        <taxon>Spermatophyta</taxon>
        <taxon>Magnoliopsida</taxon>
        <taxon>eudicotyledons</taxon>
        <taxon>Gunneridae</taxon>
        <taxon>Pentapetalae</taxon>
        <taxon>rosids</taxon>
        <taxon>fabids</taxon>
        <taxon>Fabales</taxon>
        <taxon>Fabaceae</taxon>
        <taxon>Caesalpinioideae</taxon>
        <taxon>mimosoid clade</taxon>
        <taxon>Acacieae</taxon>
        <taxon>Acacia</taxon>
    </lineage>
</organism>
<dbReference type="AlphaFoldDB" id="A0AAE1M9Z7"/>
<evidence type="ECO:0000256" key="1">
    <source>
        <dbReference type="SAM" id="MobiDB-lite"/>
    </source>
</evidence>
<protein>
    <recommendedName>
        <fullName evidence="2">RNase H type-1 domain-containing protein</fullName>
    </recommendedName>
</protein>
<feature type="domain" description="RNase H type-1" evidence="2">
    <location>
        <begin position="12"/>
        <end position="133"/>
    </location>
</feature>
<dbReference type="GO" id="GO:0004523">
    <property type="term" value="F:RNA-DNA hybrid ribonuclease activity"/>
    <property type="evidence" value="ECO:0007669"/>
    <property type="project" value="InterPro"/>
</dbReference>
<dbReference type="PANTHER" id="PTHR47723:SF19">
    <property type="entry name" value="POLYNUCLEOTIDYL TRANSFERASE, RIBONUCLEASE H-LIKE SUPERFAMILY PROTEIN"/>
    <property type="match status" value="1"/>
</dbReference>
<dbReference type="Proteomes" id="UP001293593">
    <property type="component" value="Unassembled WGS sequence"/>
</dbReference>
<proteinExistence type="predicted"/>
<reference evidence="3" key="1">
    <citation type="submission" date="2023-10" db="EMBL/GenBank/DDBJ databases">
        <title>Chromosome-level genome of the transformable northern wattle, Acacia crassicarpa.</title>
        <authorList>
            <person name="Massaro I."/>
            <person name="Sinha N.R."/>
            <person name="Poethig S."/>
            <person name="Leichty A.R."/>
        </authorList>
    </citation>
    <scope>NUCLEOTIDE SEQUENCE</scope>
    <source>
        <strain evidence="3">Acra3RX</strain>
        <tissue evidence="3">Leaf</tissue>
    </source>
</reference>
<dbReference type="EMBL" id="JAWXYG010000011">
    <property type="protein sequence ID" value="KAK4259267.1"/>
    <property type="molecule type" value="Genomic_DNA"/>
</dbReference>
<evidence type="ECO:0000313" key="4">
    <source>
        <dbReference type="Proteomes" id="UP001293593"/>
    </source>
</evidence>
<dbReference type="InterPro" id="IPR012337">
    <property type="entry name" value="RNaseH-like_sf"/>
</dbReference>
<dbReference type="InterPro" id="IPR036397">
    <property type="entry name" value="RNaseH_sf"/>
</dbReference>
<accession>A0AAE1M9Z7</accession>
<dbReference type="SUPFAM" id="SSF53098">
    <property type="entry name" value="Ribonuclease H-like"/>
    <property type="match status" value="1"/>
</dbReference>
<feature type="compositionally biased region" description="Polar residues" evidence="1">
    <location>
        <begin position="166"/>
        <end position="183"/>
    </location>
</feature>
<dbReference type="CDD" id="cd06222">
    <property type="entry name" value="RNase_H_like"/>
    <property type="match status" value="1"/>
</dbReference>
<dbReference type="InterPro" id="IPR053151">
    <property type="entry name" value="RNase_H-like"/>
</dbReference>
<dbReference type="InterPro" id="IPR002156">
    <property type="entry name" value="RNaseH_domain"/>
</dbReference>
<gene>
    <name evidence="3" type="ORF">QN277_005615</name>
</gene>
<comment type="caution">
    <text evidence="3">The sequence shown here is derived from an EMBL/GenBank/DDBJ whole genome shotgun (WGS) entry which is preliminary data.</text>
</comment>